<dbReference type="GO" id="GO:0005829">
    <property type="term" value="C:cytosol"/>
    <property type="evidence" value="ECO:0007669"/>
    <property type="project" value="TreeGrafter"/>
</dbReference>
<dbReference type="GO" id="GO:0008106">
    <property type="term" value="F:alcohol dehydrogenase (NADP+) activity"/>
    <property type="evidence" value="ECO:0007669"/>
    <property type="project" value="TreeGrafter"/>
</dbReference>
<protein>
    <submittedName>
        <fullName evidence="6">Iron-containing alcohol dehydrogenase</fullName>
    </submittedName>
</protein>
<evidence type="ECO:0000259" key="5">
    <source>
        <dbReference type="Pfam" id="PF25137"/>
    </source>
</evidence>
<feature type="domain" description="Alcohol dehydrogenase iron-type/glycerol dehydrogenase GldA" evidence="4">
    <location>
        <begin position="9"/>
        <end position="174"/>
    </location>
</feature>
<reference evidence="6" key="2">
    <citation type="submission" date="2020-08" db="EMBL/GenBank/DDBJ databases">
        <authorList>
            <person name="Lai Q."/>
        </authorList>
    </citation>
    <scope>NUCLEOTIDE SEQUENCE</scope>
    <source>
        <strain evidence="6">S27-2</strain>
    </source>
</reference>
<gene>
    <name evidence="6" type="ORF">H8B19_04445</name>
</gene>
<dbReference type="GO" id="GO:1990002">
    <property type="term" value="F:methylglyoxal reductase (NADPH) (acetol producing) activity"/>
    <property type="evidence" value="ECO:0007669"/>
    <property type="project" value="TreeGrafter"/>
</dbReference>
<dbReference type="Proteomes" id="UP000601768">
    <property type="component" value="Unassembled WGS sequence"/>
</dbReference>
<comment type="caution">
    <text evidence="6">The sequence shown here is derived from an EMBL/GenBank/DDBJ whole genome shotgun (WGS) entry which is preliminary data.</text>
</comment>
<dbReference type="InterPro" id="IPR001670">
    <property type="entry name" value="ADH_Fe/GldA"/>
</dbReference>
<dbReference type="PANTHER" id="PTHR43633:SF1">
    <property type="entry name" value="ALCOHOL DEHYDROGENASE YQHD"/>
    <property type="match status" value="1"/>
</dbReference>
<dbReference type="AlphaFoldDB" id="A0A8J6M364"/>
<dbReference type="RefSeq" id="WP_186505567.1">
    <property type="nucleotide sequence ID" value="NZ_JACNEP010000002.1"/>
</dbReference>
<dbReference type="PANTHER" id="PTHR43633">
    <property type="entry name" value="ALCOHOL DEHYDROGENASE YQHD"/>
    <property type="match status" value="1"/>
</dbReference>
<evidence type="ECO:0000313" key="7">
    <source>
        <dbReference type="Proteomes" id="UP000601768"/>
    </source>
</evidence>
<dbReference type="GO" id="GO:1990362">
    <property type="term" value="F:butanol dehydrogenase (NAD+) activity"/>
    <property type="evidence" value="ECO:0007669"/>
    <property type="project" value="InterPro"/>
</dbReference>
<feature type="domain" description="Fe-containing alcohol dehydrogenase-like C-terminal" evidence="5">
    <location>
        <begin position="186"/>
        <end position="357"/>
    </location>
</feature>
<evidence type="ECO:0000313" key="6">
    <source>
        <dbReference type="EMBL" id="MBC3765111.1"/>
    </source>
</evidence>
<proteinExistence type="inferred from homology"/>
<dbReference type="SUPFAM" id="SSF56796">
    <property type="entry name" value="Dehydroquinate synthase-like"/>
    <property type="match status" value="1"/>
</dbReference>
<evidence type="ECO:0000256" key="3">
    <source>
        <dbReference type="ARBA" id="ARBA00023002"/>
    </source>
</evidence>
<reference evidence="6" key="1">
    <citation type="journal article" date="2018" name="Int. J. Syst. Evol. Microbiol.">
        <title>Neptunicella marina gen. nov., sp. nov., isolated from surface seawater.</title>
        <authorList>
            <person name="Liu X."/>
            <person name="Lai Q."/>
            <person name="Du Y."/>
            <person name="Zhang X."/>
            <person name="Liu Z."/>
            <person name="Sun F."/>
            <person name="Shao Z."/>
        </authorList>
    </citation>
    <scope>NUCLEOTIDE SEQUENCE</scope>
    <source>
        <strain evidence="6">S27-2</strain>
    </source>
</reference>
<dbReference type="Pfam" id="PF00465">
    <property type="entry name" value="Fe-ADH"/>
    <property type="match status" value="1"/>
</dbReference>
<comment type="cofactor">
    <cofactor evidence="1">
        <name>Fe cation</name>
        <dbReference type="ChEBI" id="CHEBI:24875"/>
    </cofactor>
</comment>
<dbReference type="Gene3D" id="3.40.50.1970">
    <property type="match status" value="1"/>
</dbReference>
<organism evidence="6 7">
    <name type="scientific">Neptunicella marina</name>
    <dbReference type="NCBI Taxonomy" id="2125989"/>
    <lineage>
        <taxon>Bacteria</taxon>
        <taxon>Pseudomonadati</taxon>
        <taxon>Pseudomonadota</taxon>
        <taxon>Gammaproteobacteria</taxon>
        <taxon>Alteromonadales</taxon>
        <taxon>Alteromonadaceae</taxon>
        <taxon>Neptunicella</taxon>
    </lineage>
</organism>
<evidence type="ECO:0000256" key="1">
    <source>
        <dbReference type="ARBA" id="ARBA00001962"/>
    </source>
</evidence>
<dbReference type="FunFam" id="3.40.50.1970:FF:000003">
    <property type="entry name" value="Alcohol dehydrogenase, iron-containing"/>
    <property type="match status" value="1"/>
</dbReference>
<dbReference type="InterPro" id="IPR044731">
    <property type="entry name" value="BDH-like"/>
</dbReference>
<dbReference type="PROSITE" id="PS00913">
    <property type="entry name" value="ADH_IRON_1"/>
    <property type="match status" value="1"/>
</dbReference>
<comment type="similarity">
    <text evidence="2">Belongs to the iron-containing alcohol dehydrogenase family.</text>
</comment>
<dbReference type="Gene3D" id="1.20.1090.10">
    <property type="entry name" value="Dehydroquinate synthase-like - alpha domain"/>
    <property type="match status" value="1"/>
</dbReference>
<dbReference type="GO" id="GO:0046872">
    <property type="term" value="F:metal ion binding"/>
    <property type="evidence" value="ECO:0007669"/>
    <property type="project" value="InterPro"/>
</dbReference>
<dbReference type="EMBL" id="JACNEP010000002">
    <property type="protein sequence ID" value="MBC3765111.1"/>
    <property type="molecule type" value="Genomic_DNA"/>
</dbReference>
<accession>A0A8J6M364</accession>
<dbReference type="CDD" id="cd08187">
    <property type="entry name" value="BDH"/>
    <property type="match status" value="1"/>
</dbReference>
<dbReference type="InterPro" id="IPR018211">
    <property type="entry name" value="ADH_Fe_CS"/>
</dbReference>
<keyword evidence="7" id="KW-1185">Reference proteome</keyword>
<evidence type="ECO:0000259" key="4">
    <source>
        <dbReference type="Pfam" id="PF00465"/>
    </source>
</evidence>
<keyword evidence="3" id="KW-0560">Oxidoreductase</keyword>
<evidence type="ECO:0000256" key="2">
    <source>
        <dbReference type="ARBA" id="ARBA00007358"/>
    </source>
</evidence>
<sequence>MQDFIFHNPTKVAFGKNSIQQLATLLPKDSKVLLLYGGGSIKKNGVYDTVMQQLTTHEVVEFGGIEANPEYTTLMKAVELVKQHHIDFLLAVGGGSVVDGTKFVAAAAEFDGEPWDILAKGVEVKSAVPLGCVLTLPATGSETNIASVVNRSELGKKLSFLSEHVRPQFAVLDPQTTYSLPDRQLANGVVDAFVHVMEQYLTYPVNATVQDRFAEGILQNLIELGPRVFEKDNYEVRANLMWNATQALNGLIGAGVPQDWATHQIGHELTALYGLDHAVTLAIVLPQMMRHQRSDKREKLLQYASRVWHLDTSDEEAAIDQAIVKTEQFFQQMGMKIYLHEHNVEETVVRLVPRKLMENGMMSFGERGNLTPKDAELIIKAAL</sequence>
<name>A0A8J6M364_9ALTE</name>
<dbReference type="PROSITE" id="PS00060">
    <property type="entry name" value="ADH_IRON_2"/>
    <property type="match status" value="1"/>
</dbReference>
<dbReference type="InterPro" id="IPR056798">
    <property type="entry name" value="ADH_Fe_C"/>
</dbReference>
<dbReference type="Pfam" id="PF25137">
    <property type="entry name" value="ADH_Fe_C"/>
    <property type="match status" value="1"/>
</dbReference>